<feature type="domain" description="GP-PDE" evidence="2">
    <location>
        <begin position="24"/>
        <end position="267"/>
    </location>
</feature>
<dbReference type="AlphaFoldDB" id="A0A5R8K8S4"/>
<dbReference type="EMBL" id="VAUV01000020">
    <property type="protein sequence ID" value="TLD68734.1"/>
    <property type="molecule type" value="Genomic_DNA"/>
</dbReference>
<dbReference type="InterPro" id="IPR030395">
    <property type="entry name" value="GP_PDE_dom"/>
</dbReference>
<dbReference type="SUPFAM" id="SSF51695">
    <property type="entry name" value="PLC-like phosphodiesterases"/>
    <property type="match status" value="1"/>
</dbReference>
<evidence type="ECO:0000256" key="1">
    <source>
        <dbReference type="SAM" id="SignalP"/>
    </source>
</evidence>
<dbReference type="Pfam" id="PF03009">
    <property type="entry name" value="GDPD"/>
    <property type="match status" value="1"/>
</dbReference>
<keyword evidence="4" id="KW-1185">Reference proteome</keyword>
<comment type="caution">
    <text evidence="3">The sequence shown here is derived from an EMBL/GenBank/DDBJ whole genome shotgun (WGS) entry which is preliminary data.</text>
</comment>
<feature type="signal peptide" evidence="1">
    <location>
        <begin position="1"/>
        <end position="21"/>
    </location>
</feature>
<proteinExistence type="predicted"/>
<name>A0A5R8K8S4_9BACT</name>
<feature type="chain" id="PRO_5024458698" evidence="1">
    <location>
        <begin position="22"/>
        <end position="269"/>
    </location>
</feature>
<dbReference type="GO" id="GO:0006629">
    <property type="term" value="P:lipid metabolic process"/>
    <property type="evidence" value="ECO:0007669"/>
    <property type="project" value="InterPro"/>
</dbReference>
<dbReference type="OrthoDB" id="384721at2"/>
<evidence type="ECO:0000259" key="2">
    <source>
        <dbReference type="PROSITE" id="PS51704"/>
    </source>
</evidence>
<evidence type="ECO:0000313" key="3">
    <source>
        <dbReference type="EMBL" id="TLD68734.1"/>
    </source>
</evidence>
<organism evidence="3 4">
    <name type="scientific">Phragmitibacter flavus</name>
    <dbReference type="NCBI Taxonomy" id="2576071"/>
    <lineage>
        <taxon>Bacteria</taxon>
        <taxon>Pseudomonadati</taxon>
        <taxon>Verrucomicrobiota</taxon>
        <taxon>Verrucomicrobiia</taxon>
        <taxon>Verrucomicrobiales</taxon>
        <taxon>Verrucomicrobiaceae</taxon>
        <taxon>Phragmitibacter</taxon>
    </lineage>
</organism>
<gene>
    <name evidence="3" type="ORF">FEM03_21375</name>
</gene>
<protein>
    <submittedName>
        <fullName evidence="3">Glycerophosphodiester phosphodiesterase</fullName>
    </submittedName>
</protein>
<dbReference type="Gene3D" id="3.20.20.190">
    <property type="entry name" value="Phosphatidylinositol (PI) phosphodiesterase"/>
    <property type="match status" value="1"/>
</dbReference>
<dbReference type="InterPro" id="IPR017946">
    <property type="entry name" value="PLC-like_Pdiesterase_TIM-brl"/>
</dbReference>
<sequence>MMKVFVAALLLVLFGGGVKHATATEIIAHRGFSLRAPENTVAALNLAWEHKADACEFDILLSADGQMVLMHDKDTLKTGGKPGLVVAQTAAADLFKLDVGSWKGETWKGERVPTLTQALATLPVGHQRAFIEIKCGVEIVPALQRELEGMRLRAKQLVVMCFERAVVAEVKEAMPWLKVYRLSSAKDKQRRAIPVERVIEESREDGLDGISLSKDFPWSDALVKKVKDAGMELYVWTVNDPALASLVAKAGVDGIITDDPVMVRELLEK</sequence>
<accession>A0A5R8K8S4</accession>
<dbReference type="PANTHER" id="PTHR46211:SF1">
    <property type="entry name" value="GLYCEROPHOSPHODIESTER PHOSPHODIESTERASE, CYTOPLASMIC"/>
    <property type="match status" value="1"/>
</dbReference>
<dbReference type="PROSITE" id="PS51704">
    <property type="entry name" value="GP_PDE"/>
    <property type="match status" value="1"/>
</dbReference>
<dbReference type="GO" id="GO:0008081">
    <property type="term" value="F:phosphoric diester hydrolase activity"/>
    <property type="evidence" value="ECO:0007669"/>
    <property type="project" value="InterPro"/>
</dbReference>
<dbReference type="PANTHER" id="PTHR46211">
    <property type="entry name" value="GLYCEROPHOSPHORYL DIESTER PHOSPHODIESTERASE"/>
    <property type="match status" value="1"/>
</dbReference>
<evidence type="ECO:0000313" key="4">
    <source>
        <dbReference type="Proteomes" id="UP000306196"/>
    </source>
</evidence>
<reference evidence="3 4" key="1">
    <citation type="submission" date="2019-05" db="EMBL/GenBank/DDBJ databases">
        <title>Verrucobacter flavum gen. nov., sp. nov. a new member of the family Verrucomicrobiaceae.</title>
        <authorList>
            <person name="Szuroczki S."/>
            <person name="Abbaszade G."/>
            <person name="Szabo A."/>
            <person name="Felfoldi T."/>
            <person name="Schumann P."/>
            <person name="Boka K."/>
            <person name="Keki Z."/>
            <person name="Toumi M."/>
            <person name="Toth E."/>
        </authorList>
    </citation>
    <scope>NUCLEOTIDE SEQUENCE [LARGE SCALE GENOMIC DNA]</scope>
    <source>
        <strain evidence="3 4">MG-N-17</strain>
    </source>
</reference>
<dbReference type="RefSeq" id="WP_138088345.1">
    <property type="nucleotide sequence ID" value="NZ_VAUV01000020.1"/>
</dbReference>
<keyword evidence="1" id="KW-0732">Signal</keyword>
<dbReference type="Proteomes" id="UP000306196">
    <property type="component" value="Unassembled WGS sequence"/>
</dbReference>